<proteinExistence type="predicted"/>
<evidence type="ECO:0000313" key="2">
    <source>
        <dbReference type="Proteomes" id="UP000828048"/>
    </source>
</evidence>
<organism evidence="1 2">
    <name type="scientific">Vaccinium darrowii</name>
    <dbReference type="NCBI Taxonomy" id="229202"/>
    <lineage>
        <taxon>Eukaryota</taxon>
        <taxon>Viridiplantae</taxon>
        <taxon>Streptophyta</taxon>
        <taxon>Embryophyta</taxon>
        <taxon>Tracheophyta</taxon>
        <taxon>Spermatophyta</taxon>
        <taxon>Magnoliopsida</taxon>
        <taxon>eudicotyledons</taxon>
        <taxon>Gunneridae</taxon>
        <taxon>Pentapetalae</taxon>
        <taxon>asterids</taxon>
        <taxon>Ericales</taxon>
        <taxon>Ericaceae</taxon>
        <taxon>Vaccinioideae</taxon>
        <taxon>Vaccinieae</taxon>
        <taxon>Vaccinium</taxon>
    </lineage>
</organism>
<evidence type="ECO:0000313" key="1">
    <source>
        <dbReference type="EMBL" id="KAH7841294.1"/>
    </source>
</evidence>
<dbReference type="Proteomes" id="UP000828048">
    <property type="component" value="Chromosome 10"/>
</dbReference>
<comment type="caution">
    <text evidence="1">The sequence shown here is derived from an EMBL/GenBank/DDBJ whole genome shotgun (WGS) entry which is preliminary data.</text>
</comment>
<protein>
    <submittedName>
        <fullName evidence="1">Uncharacterized protein</fullName>
    </submittedName>
</protein>
<keyword evidence="2" id="KW-1185">Reference proteome</keyword>
<name>A0ACB7XKH5_9ERIC</name>
<accession>A0ACB7XKH5</accession>
<reference evidence="1 2" key="1">
    <citation type="journal article" date="2021" name="Hortic Res">
        <title>High-quality reference genome and annotation aids understanding of berry development for evergreen blueberry (Vaccinium darrowii).</title>
        <authorList>
            <person name="Yu J."/>
            <person name="Hulse-Kemp A.M."/>
            <person name="Babiker E."/>
            <person name="Staton M."/>
        </authorList>
    </citation>
    <scope>NUCLEOTIDE SEQUENCE [LARGE SCALE GENOMIC DNA]</scope>
    <source>
        <strain evidence="2">cv. NJ 8807/NJ 8810</strain>
        <tissue evidence="1">Young leaf</tissue>
    </source>
</reference>
<gene>
    <name evidence="1" type="ORF">Vadar_028027</name>
</gene>
<sequence length="105" mass="11749">MTPKTRREKYSPVTKLGFLTELRDFSDSITMATPPPSSLLRPTKRRRKNQNEHEDEDPKDSSTECSPNGTEKHTKKKISPVVVFAHGAGAPSSSDWMIRSSFSSV</sequence>
<dbReference type="EMBL" id="CM037160">
    <property type="protein sequence ID" value="KAH7841294.1"/>
    <property type="molecule type" value="Genomic_DNA"/>
</dbReference>